<dbReference type="Pfam" id="PF13604">
    <property type="entry name" value="AAA_30"/>
    <property type="match status" value="1"/>
</dbReference>
<evidence type="ECO:0000256" key="1">
    <source>
        <dbReference type="SAM" id="Coils"/>
    </source>
</evidence>
<proteinExistence type="predicted"/>
<dbReference type="SUPFAM" id="SSF55464">
    <property type="entry name" value="Origin of replication-binding domain, RBD-like"/>
    <property type="match status" value="1"/>
</dbReference>
<evidence type="ECO:0000313" key="5">
    <source>
        <dbReference type="Proteomes" id="UP000602198"/>
    </source>
</evidence>
<dbReference type="InterPro" id="IPR027417">
    <property type="entry name" value="P-loop_NTPase"/>
</dbReference>
<dbReference type="InterPro" id="IPR014862">
    <property type="entry name" value="TrwC"/>
</dbReference>
<accession>A0ABS1MIC0</accession>
<organism evidence="4 5">
    <name type="scientific">Nocardia acididurans</name>
    <dbReference type="NCBI Taxonomy" id="2802282"/>
    <lineage>
        <taxon>Bacteria</taxon>
        <taxon>Bacillati</taxon>
        <taxon>Actinomycetota</taxon>
        <taxon>Actinomycetes</taxon>
        <taxon>Mycobacteriales</taxon>
        <taxon>Nocardiaceae</taxon>
        <taxon>Nocardia</taxon>
    </lineage>
</organism>
<dbReference type="PANTHER" id="PTHR43788">
    <property type="entry name" value="DNA2/NAM7 HELICASE FAMILY MEMBER"/>
    <property type="match status" value="1"/>
</dbReference>
<dbReference type="SUPFAM" id="SSF52540">
    <property type="entry name" value="P-loop containing nucleoside triphosphate hydrolases"/>
    <property type="match status" value="2"/>
</dbReference>
<feature type="compositionally biased region" description="Polar residues" evidence="2">
    <location>
        <begin position="1618"/>
        <end position="1633"/>
    </location>
</feature>
<comment type="caution">
    <text evidence="4">The sequence shown here is derived from an EMBL/GenBank/DDBJ whole genome shotgun (WGS) entry which is preliminary data.</text>
</comment>
<gene>
    <name evidence="4" type="ORF">JK358_38495</name>
</gene>
<keyword evidence="1" id="KW-0175">Coiled coil</keyword>
<evidence type="ECO:0000259" key="3">
    <source>
        <dbReference type="SMART" id="SM00382"/>
    </source>
</evidence>
<dbReference type="Gene3D" id="2.30.30.940">
    <property type="match status" value="1"/>
</dbReference>
<dbReference type="Proteomes" id="UP000602198">
    <property type="component" value="Unassembled WGS sequence"/>
</dbReference>
<dbReference type="EMBL" id="JAERRJ010000032">
    <property type="protein sequence ID" value="MBL1080302.1"/>
    <property type="molecule type" value="Genomic_DNA"/>
</dbReference>
<feature type="coiled-coil region" evidence="1">
    <location>
        <begin position="1459"/>
        <end position="1486"/>
    </location>
</feature>
<feature type="domain" description="AAA+ ATPase" evidence="3">
    <location>
        <begin position="666"/>
        <end position="810"/>
    </location>
</feature>
<dbReference type="SMART" id="SM00382">
    <property type="entry name" value="AAA"/>
    <property type="match status" value="1"/>
</dbReference>
<dbReference type="NCBIfam" id="NF041492">
    <property type="entry name" value="MobF"/>
    <property type="match status" value="1"/>
</dbReference>
<dbReference type="RefSeq" id="WP_201958775.1">
    <property type="nucleotide sequence ID" value="NZ_JAERRJ010000032.1"/>
</dbReference>
<dbReference type="InterPro" id="IPR050534">
    <property type="entry name" value="Coronavir_polyprotein_1ab"/>
</dbReference>
<name>A0ABS1MIC0_9NOCA</name>
<dbReference type="Pfam" id="PF08751">
    <property type="entry name" value="TrwC"/>
    <property type="match status" value="1"/>
</dbReference>
<feature type="region of interest" description="Disordered" evidence="2">
    <location>
        <begin position="1593"/>
        <end position="1642"/>
    </location>
</feature>
<evidence type="ECO:0000256" key="2">
    <source>
        <dbReference type="SAM" id="MobiDB-lite"/>
    </source>
</evidence>
<dbReference type="CDD" id="cd18809">
    <property type="entry name" value="SF1_C_RecD"/>
    <property type="match status" value="1"/>
</dbReference>
<sequence length="1642" mass="178937">MLTIKALHAGDGFEYLLRSVATADRQRARGQGLTDYYTATGTPPGQWFGRGADLLGVFGEVTEAQMRALYGEGIHPDADRIIIDAIAEGKTTEQALAEAKLGSGHHAVGGTPSPISEIYERSKVAFLAQHQRPPDREEWLDLRIGAARTHLLGELGRTPTPEEITDALADEKRRDRATVVGFDMVATPTKSESIQWALLDDEGRQQHWEAHLRALYGALETAQDKYALARRGAGGKRVIDAEGLTFAVYHHWDSRAGDPTPHSHVVLSARVLGSDDKWCALDARALYQATVSLSCEYNARRIGELKRTMGYRFEERYRNGLGKAPVLEIADVPEELIKFFSRRPSILKEAEKLIADYRRTHGHNPPKNVQIHLVQAATLATREGKPLPRSLAEMLTEWAAQTEEFLGDGRTARDFATEVRYLSQHPDAPRRYDLHKATITAGQALGGAATITDTPRSRVQQVVLDTLAHRFLLPAELDPQTAAEQVCALLDPDNENNLLEHVDRAVLAAQRSVYDPGQVAVDILETVARRRATWTETHIRAAAEDRISLCDFPTAQAQRDAVETAITTVRDQLSVALSVDPDPVPAAMARRNGEHVHTTCAATTLRYTCEAVLDNETGLLEAAKTPTAEFVSTSAVEAAIAAVETPDTPKLNAGQRRIVRHLCTSGMRLAVAIGPAGTGKTTAMRAAVKAWRADGRAVIALSPQKTAARELGDAIDCPARTIDSLLALARWGRDTGITAGAMLLVDEAGMASTHNLAELQRLADAHGAVVRWIGDPAQLDAIEAGGALRLIATDTRAPALDTVVRFADPLEAAASLHVRDGDADKAWAYYKNAGRVVAGMADELREQILTNHLADLDRGASSLMMAATLDDVHMLNGAAQTALALRGQVQTSGPGVQLADAHTGYIGDLVVTRRNNPRLRITGGYRAGNPVDNGEQWRVQKIHADGSLTVTGTTHRGHVRLPARYVTDHTELGYASTVHRAQGMTVDSAHLLMGAALGRSLAYVGLTRGATWNGIYLTTDAVPEPDLHHEPGQVLTDHEVWRRELGRRDDNITATEILRAETDRLTDPGRTREIYDHARQLLTHARLADLLDRALEPALAEQVRHSRHYSTLLDTLDRAHEHGLDTVTLVGLIATDRWRATIDGLDDTDDPAAVLRARADRHIARQLGYPARSSDGPFRTLRDLPEPELPALPPRHPGVDAELADYAADLRTRLADRSEIEALAANPDRVAAIGELADALAIDGPDRTLDARLDRLRRDYTHRVKILGRDWARHLLADALPAGLHRHAQDGRDYTHLLDVLAHAESAGLDARALVTEIATATYPPITRPRDVATVLATRADTAIAQHRLDTGDLATVTPPPPLPPEHPGLDRAVADHATDLLHQIATLEDLRLLQQMQADPLRILDTRALNARIRALRHTATGPDPAELTATDMQTSHVDAVTADHAELHARVEAIHAAQTALDSAAEAQRRLDAAAEDLTTALAALAAVPAYRRSARQAAQAQLTAAQTHYDRTRSHAETARVDADIAVQEALEAGAPRAQWTQLIARDNDESRHAELMAARAEDDRIQAHRARLAHRRTHANQQLAQALAERTRRRNLSPAAAEAEQRVRARTVTPDAQQAPESAQAQHPQAAQDYGAEL</sequence>
<dbReference type="Gene3D" id="3.40.50.300">
    <property type="entry name" value="P-loop containing nucleotide triphosphate hydrolases"/>
    <property type="match status" value="2"/>
</dbReference>
<protein>
    <submittedName>
        <fullName evidence="4">Relaxase domain-containing protein</fullName>
    </submittedName>
</protein>
<evidence type="ECO:0000313" key="4">
    <source>
        <dbReference type="EMBL" id="MBL1080302.1"/>
    </source>
</evidence>
<reference evidence="4 5" key="1">
    <citation type="submission" date="2021-01" db="EMBL/GenBank/DDBJ databases">
        <title>WGS of actinomycetes isolated from Thailand.</title>
        <authorList>
            <person name="Thawai C."/>
        </authorList>
    </citation>
    <scope>NUCLEOTIDE SEQUENCE [LARGE SCALE GENOMIC DNA]</scope>
    <source>
        <strain evidence="4 5">LPG 2</strain>
    </source>
</reference>
<dbReference type="InterPro" id="IPR003593">
    <property type="entry name" value="AAA+_ATPase"/>
</dbReference>
<keyword evidence="5" id="KW-1185">Reference proteome</keyword>